<dbReference type="Pfam" id="PF00178">
    <property type="entry name" value="Ets"/>
    <property type="match status" value="1"/>
</dbReference>
<evidence type="ECO:0000259" key="7">
    <source>
        <dbReference type="PROSITE" id="PS50061"/>
    </source>
</evidence>
<comment type="similarity">
    <text evidence="2 5">Belongs to the ETS family.</text>
</comment>
<evidence type="ECO:0000313" key="8">
    <source>
        <dbReference type="EMBL" id="KAH3825773.1"/>
    </source>
</evidence>
<sequence length="384" mass="43957">MLYVDEFGYERQCSFLDDLASSPDVCVRKLSENQENKINATENTEQIVPGGTDNLSELESSLYPLADANIIGTTKMTMKNISSPMRMETSYKNSAPIQSRDSTPSPVYSDVSSDDNRNQNSEILDDIMECIQTVDPAVTSGTACKSAKKTREYEKLMREAAQLLSGSGQIQLWQFILELLTTDLGTGCAHWEGPLGEFRITDPDEVARQWGIRKNKSKMNYDKLSRALRYYYDKNILTKVQGKRYTYRFDFGAIVQSNRSLTSLARNPVISKIDAIQHPPCSTVKFAQKPKSRLTDSVQNSCSRQQYNSKPQMSPGVLQTNKIFSYESQYDCSHVENMFAPIEPPYWYENETALDRMTSWYPTHDHYNNYFVEMSETRQMYSFM</sequence>
<dbReference type="PROSITE" id="PS00345">
    <property type="entry name" value="ETS_DOMAIN_1"/>
    <property type="match status" value="1"/>
</dbReference>
<dbReference type="FunFam" id="1.10.10.10:FF:000039">
    <property type="entry name" value="Friend leukemia integration 1 transcription factor"/>
    <property type="match status" value="1"/>
</dbReference>
<dbReference type="SMART" id="SM00413">
    <property type="entry name" value="ETS"/>
    <property type="match status" value="1"/>
</dbReference>
<dbReference type="GO" id="GO:0005634">
    <property type="term" value="C:nucleus"/>
    <property type="evidence" value="ECO:0007669"/>
    <property type="project" value="UniProtKB-SubCell"/>
</dbReference>
<dbReference type="PANTHER" id="PTHR11849">
    <property type="entry name" value="ETS"/>
    <property type="match status" value="1"/>
</dbReference>
<dbReference type="AlphaFoldDB" id="A0A9D4GZC7"/>
<proteinExistence type="inferred from homology"/>
<dbReference type="InterPro" id="IPR036388">
    <property type="entry name" value="WH-like_DNA-bd_sf"/>
</dbReference>
<evidence type="ECO:0000313" key="9">
    <source>
        <dbReference type="Proteomes" id="UP000828390"/>
    </source>
</evidence>
<dbReference type="InterPro" id="IPR000418">
    <property type="entry name" value="Ets_dom"/>
</dbReference>
<dbReference type="EMBL" id="JAIWYP010000005">
    <property type="protein sequence ID" value="KAH3825773.1"/>
    <property type="molecule type" value="Genomic_DNA"/>
</dbReference>
<comment type="caution">
    <text evidence="8">The sequence shown here is derived from an EMBL/GenBank/DDBJ whole genome shotgun (WGS) entry which is preliminary data.</text>
</comment>
<evidence type="ECO:0000256" key="5">
    <source>
        <dbReference type="RuleBase" id="RU004019"/>
    </source>
</evidence>
<dbReference type="Gene3D" id="1.10.10.10">
    <property type="entry name" value="Winged helix-like DNA-binding domain superfamily/Winged helix DNA-binding domain"/>
    <property type="match status" value="1"/>
</dbReference>
<reference evidence="8" key="1">
    <citation type="journal article" date="2019" name="bioRxiv">
        <title>The Genome of the Zebra Mussel, Dreissena polymorpha: A Resource for Invasive Species Research.</title>
        <authorList>
            <person name="McCartney M.A."/>
            <person name="Auch B."/>
            <person name="Kono T."/>
            <person name="Mallez S."/>
            <person name="Zhang Y."/>
            <person name="Obille A."/>
            <person name="Becker A."/>
            <person name="Abrahante J.E."/>
            <person name="Garbe J."/>
            <person name="Badalamenti J.P."/>
            <person name="Herman A."/>
            <person name="Mangelson H."/>
            <person name="Liachko I."/>
            <person name="Sullivan S."/>
            <person name="Sone E.D."/>
            <person name="Koren S."/>
            <person name="Silverstein K.A.T."/>
            <person name="Beckman K.B."/>
            <person name="Gohl D.M."/>
        </authorList>
    </citation>
    <scope>NUCLEOTIDE SEQUENCE</scope>
    <source>
        <strain evidence="8">Duluth1</strain>
        <tissue evidence="8">Whole animal</tissue>
    </source>
</reference>
<feature type="compositionally biased region" description="Polar residues" evidence="6">
    <location>
        <begin position="90"/>
        <end position="100"/>
    </location>
</feature>
<dbReference type="PANTHER" id="PTHR11849:SF304">
    <property type="entry name" value="DNA-BINDING PROTEIN D-ETS-3"/>
    <property type="match status" value="1"/>
</dbReference>
<reference evidence="8" key="2">
    <citation type="submission" date="2020-11" db="EMBL/GenBank/DDBJ databases">
        <authorList>
            <person name="McCartney M.A."/>
            <person name="Auch B."/>
            <person name="Kono T."/>
            <person name="Mallez S."/>
            <person name="Becker A."/>
            <person name="Gohl D.M."/>
            <person name="Silverstein K.A.T."/>
            <person name="Koren S."/>
            <person name="Bechman K.B."/>
            <person name="Herman A."/>
            <person name="Abrahante J.E."/>
            <person name="Garbe J."/>
        </authorList>
    </citation>
    <scope>NUCLEOTIDE SEQUENCE</scope>
    <source>
        <strain evidence="8">Duluth1</strain>
        <tissue evidence="8">Whole animal</tissue>
    </source>
</reference>
<evidence type="ECO:0000256" key="1">
    <source>
        <dbReference type="ARBA" id="ARBA00004123"/>
    </source>
</evidence>
<dbReference type="Proteomes" id="UP000828390">
    <property type="component" value="Unassembled WGS sequence"/>
</dbReference>
<keyword evidence="9" id="KW-1185">Reference proteome</keyword>
<evidence type="ECO:0000256" key="2">
    <source>
        <dbReference type="ARBA" id="ARBA00005562"/>
    </source>
</evidence>
<dbReference type="GO" id="GO:0000981">
    <property type="term" value="F:DNA-binding transcription factor activity, RNA polymerase II-specific"/>
    <property type="evidence" value="ECO:0007669"/>
    <property type="project" value="TreeGrafter"/>
</dbReference>
<feature type="domain" description="ETS" evidence="7">
    <location>
        <begin position="170"/>
        <end position="250"/>
    </location>
</feature>
<comment type="subcellular location">
    <subcellularLocation>
        <location evidence="1 5">Nucleus</location>
    </subcellularLocation>
</comment>
<organism evidence="8 9">
    <name type="scientific">Dreissena polymorpha</name>
    <name type="common">Zebra mussel</name>
    <name type="synonym">Mytilus polymorpha</name>
    <dbReference type="NCBI Taxonomy" id="45954"/>
    <lineage>
        <taxon>Eukaryota</taxon>
        <taxon>Metazoa</taxon>
        <taxon>Spiralia</taxon>
        <taxon>Lophotrochozoa</taxon>
        <taxon>Mollusca</taxon>
        <taxon>Bivalvia</taxon>
        <taxon>Autobranchia</taxon>
        <taxon>Heteroconchia</taxon>
        <taxon>Euheterodonta</taxon>
        <taxon>Imparidentia</taxon>
        <taxon>Neoheterodontei</taxon>
        <taxon>Myida</taxon>
        <taxon>Dreissenoidea</taxon>
        <taxon>Dreissenidae</taxon>
        <taxon>Dreissena</taxon>
    </lineage>
</organism>
<protein>
    <recommendedName>
        <fullName evidence="7">ETS domain-containing protein</fullName>
    </recommendedName>
</protein>
<feature type="compositionally biased region" description="Low complexity" evidence="6">
    <location>
        <begin position="101"/>
        <end position="111"/>
    </location>
</feature>
<dbReference type="GO" id="GO:0043565">
    <property type="term" value="F:sequence-specific DNA binding"/>
    <property type="evidence" value="ECO:0007669"/>
    <property type="project" value="InterPro"/>
</dbReference>
<dbReference type="PRINTS" id="PR00454">
    <property type="entry name" value="ETSDOMAIN"/>
</dbReference>
<dbReference type="InterPro" id="IPR046328">
    <property type="entry name" value="ETS_fam"/>
</dbReference>
<keyword evidence="4 5" id="KW-0539">Nucleus</keyword>
<dbReference type="OrthoDB" id="6147999at2759"/>
<dbReference type="PROSITE" id="PS00346">
    <property type="entry name" value="ETS_DOMAIN_2"/>
    <property type="match status" value="1"/>
</dbReference>
<accession>A0A9D4GZC7</accession>
<dbReference type="InterPro" id="IPR036390">
    <property type="entry name" value="WH_DNA-bd_sf"/>
</dbReference>
<dbReference type="GO" id="GO:0030154">
    <property type="term" value="P:cell differentiation"/>
    <property type="evidence" value="ECO:0007669"/>
    <property type="project" value="TreeGrafter"/>
</dbReference>
<dbReference type="SUPFAM" id="SSF46785">
    <property type="entry name" value="Winged helix' DNA-binding domain"/>
    <property type="match status" value="1"/>
</dbReference>
<evidence type="ECO:0000256" key="3">
    <source>
        <dbReference type="ARBA" id="ARBA00023125"/>
    </source>
</evidence>
<keyword evidence="3 5" id="KW-0238">DNA-binding</keyword>
<dbReference type="PROSITE" id="PS50061">
    <property type="entry name" value="ETS_DOMAIN_3"/>
    <property type="match status" value="1"/>
</dbReference>
<feature type="region of interest" description="Disordered" evidence="6">
    <location>
        <begin position="85"/>
        <end position="119"/>
    </location>
</feature>
<evidence type="ECO:0000256" key="4">
    <source>
        <dbReference type="ARBA" id="ARBA00023242"/>
    </source>
</evidence>
<evidence type="ECO:0000256" key="6">
    <source>
        <dbReference type="SAM" id="MobiDB-lite"/>
    </source>
</evidence>
<gene>
    <name evidence="8" type="ORF">DPMN_127653</name>
</gene>
<name>A0A9D4GZC7_DREPO</name>